<sequence>MKIAKIIYLSKNWKNKSGKSNKDKVSSQESTFSERSKSQHSVNTCSMRAAEKRMTDTQPGLPDQIKATEMKFFRRTAGYTLLDRKRNEEILEQLEVESVEEKISRYKFNWLDHVRRMENSRIPKIMIQYKPRGHRRPGRPFRRLLDGAETVEKLLSSSLLSKNLKVIIYKTVILPVVLYGCETWTLILREEQRLRVFEDKVLRKIFGAKRDEVTGEWRKLHNAELYAFYSSPDIIRNIESRRLRWAGHVARMGESRNAYSVSWETGGKKTIGEAETRTSHGNEVDLGGDMWRDYTRQDGPMQSRCGTPKSEREDREDHVSDGLTCLPKRRENNVRG</sequence>
<evidence type="ECO:0000313" key="2">
    <source>
        <dbReference type="EMBL" id="KAJ4435157.1"/>
    </source>
</evidence>
<gene>
    <name evidence="2" type="ORF">ANN_23733</name>
</gene>
<keyword evidence="3" id="KW-1185">Reference proteome</keyword>
<evidence type="ECO:0008006" key="4">
    <source>
        <dbReference type="Google" id="ProtNLM"/>
    </source>
</evidence>
<reference evidence="2 3" key="1">
    <citation type="journal article" date="2022" name="Allergy">
        <title>Genome assembly and annotation of Periplaneta americana reveal a comprehensive cockroach allergen profile.</title>
        <authorList>
            <person name="Wang L."/>
            <person name="Xiong Q."/>
            <person name="Saelim N."/>
            <person name="Wang L."/>
            <person name="Nong W."/>
            <person name="Wan A.T."/>
            <person name="Shi M."/>
            <person name="Liu X."/>
            <person name="Cao Q."/>
            <person name="Hui J.H.L."/>
            <person name="Sookrung N."/>
            <person name="Leung T.F."/>
            <person name="Tungtrongchitr A."/>
            <person name="Tsui S.K.W."/>
        </authorList>
    </citation>
    <scope>NUCLEOTIDE SEQUENCE [LARGE SCALE GENOMIC DNA]</scope>
    <source>
        <strain evidence="2">PWHHKU_190912</strain>
    </source>
</reference>
<dbReference type="Proteomes" id="UP001148838">
    <property type="component" value="Unassembled WGS sequence"/>
</dbReference>
<feature type="region of interest" description="Disordered" evidence="1">
    <location>
        <begin position="15"/>
        <end position="62"/>
    </location>
</feature>
<protein>
    <recommendedName>
        <fullName evidence="4">Reverse transcriptase domain-containing protein</fullName>
    </recommendedName>
</protein>
<feature type="compositionally biased region" description="Basic and acidic residues" evidence="1">
    <location>
        <begin position="20"/>
        <end position="37"/>
    </location>
</feature>
<dbReference type="EMBL" id="JAJSOF020000025">
    <property type="protein sequence ID" value="KAJ4435157.1"/>
    <property type="molecule type" value="Genomic_DNA"/>
</dbReference>
<evidence type="ECO:0000313" key="3">
    <source>
        <dbReference type="Proteomes" id="UP001148838"/>
    </source>
</evidence>
<dbReference type="PANTHER" id="PTHR47027">
    <property type="entry name" value="REVERSE TRANSCRIPTASE DOMAIN-CONTAINING PROTEIN"/>
    <property type="match status" value="1"/>
</dbReference>
<feature type="region of interest" description="Disordered" evidence="1">
    <location>
        <begin position="279"/>
        <end position="336"/>
    </location>
</feature>
<organism evidence="2 3">
    <name type="scientific">Periplaneta americana</name>
    <name type="common">American cockroach</name>
    <name type="synonym">Blatta americana</name>
    <dbReference type="NCBI Taxonomy" id="6978"/>
    <lineage>
        <taxon>Eukaryota</taxon>
        <taxon>Metazoa</taxon>
        <taxon>Ecdysozoa</taxon>
        <taxon>Arthropoda</taxon>
        <taxon>Hexapoda</taxon>
        <taxon>Insecta</taxon>
        <taxon>Pterygota</taxon>
        <taxon>Neoptera</taxon>
        <taxon>Polyneoptera</taxon>
        <taxon>Dictyoptera</taxon>
        <taxon>Blattodea</taxon>
        <taxon>Blattoidea</taxon>
        <taxon>Blattidae</taxon>
        <taxon>Blattinae</taxon>
        <taxon>Periplaneta</taxon>
    </lineage>
</organism>
<accession>A0ABQ8SND0</accession>
<name>A0ABQ8SND0_PERAM</name>
<feature type="compositionally biased region" description="Basic and acidic residues" evidence="1">
    <location>
        <begin position="309"/>
        <end position="320"/>
    </location>
</feature>
<comment type="caution">
    <text evidence="2">The sequence shown here is derived from an EMBL/GenBank/DDBJ whole genome shotgun (WGS) entry which is preliminary data.</text>
</comment>
<dbReference type="PANTHER" id="PTHR47027:SF20">
    <property type="entry name" value="REVERSE TRANSCRIPTASE-LIKE PROTEIN WITH RNA-DIRECTED DNA POLYMERASE DOMAIN"/>
    <property type="match status" value="1"/>
</dbReference>
<evidence type="ECO:0000256" key="1">
    <source>
        <dbReference type="SAM" id="MobiDB-lite"/>
    </source>
</evidence>
<proteinExistence type="predicted"/>